<feature type="region of interest" description="Disordered" evidence="4">
    <location>
        <begin position="1"/>
        <end position="37"/>
    </location>
</feature>
<feature type="region of interest" description="Disordered" evidence="4">
    <location>
        <begin position="780"/>
        <end position="913"/>
    </location>
</feature>
<dbReference type="Pfam" id="PF03638">
    <property type="entry name" value="TCR"/>
    <property type="match status" value="2"/>
</dbReference>
<feature type="region of interest" description="Disordered" evidence="4">
    <location>
        <begin position="434"/>
        <end position="469"/>
    </location>
</feature>
<feature type="region of interest" description="Disordered" evidence="4">
    <location>
        <begin position="596"/>
        <end position="620"/>
    </location>
</feature>
<feature type="compositionally biased region" description="Polar residues" evidence="4">
    <location>
        <begin position="868"/>
        <end position="883"/>
    </location>
</feature>
<evidence type="ECO:0000256" key="1">
    <source>
        <dbReference type="ARBA" id="ARBA00004123"/>
    </source>
</evidence>
<dbReference type="EMBL" id="OZ023708">
    <property type="protein sequence ID" value="CAK9880215.1"/>
    <property type="molecule type" value="Genomic_DNA"/>
</dbReference>
<dbReference type="Proteomes" id="UP001497522">
    <property type="component" value="Chromosome 7"/>
</dbReference>
<evidence type="ECO:0000256" key="2">
    <source>
        <dbReference type="ARBA" id="ARBA00007267"/>
    </source>
</evidence>
<feature type="domain" description="CRC" evidence="5">
    <location>
        <begin position="468"/>
        <end position="593"/>
    </location>
</feature>
<keyword evidence="3" id="KW-0539">Nucleus</keyword>
<gene>
    <name evidence="6" type="ORF">CSSPJE1EN2_LOCUS21704</name>
</gene>
<protein>
    <recommendedName>
        <fullName evidence="5">CRC domain-containing protein</fullName>
    </recommendedName>
</protein>
<proteinExistence type="inferred from homology"/>
<dbReference type="InterPro" id="IPR033467">
    <property type="entry name" value="Tesmin/TSO1-like_CXC"/>
</dbReference>
<comment type="similarity">
    <text evidence="2">Belongs to the lin-54 family.</text>
</comment>
<dbReference type="SMART" id="SM01114">
    <property type="entry name" value="CXC"/>
    <property type="match status" value="2"/>
</dbReference>
<accession>A0ABP1BV38</accession>
<dbReference type="PROSITE" id="PS51634">
    <property type="entry name" value="CRC"/>
    <property type="match status" value="1"/>
</dbReference>
<evidence type="ECO:0000259" key="5">
    <source>
        <dbReference type="PROSITE" id="PS51634"/>
    </source>
</evidence>
<organism evidence="6 7">
    <name type="scientific">Sphagnum jensenii</name>
    <dbReference type="NCBI Taxonomy" id="128206"/>
    <lineage>
        <taxon>Eukaryota</taxon>
        <taxon>Viridiplantae</taxon>
        <taxon>Streptophyta</taxon>
        <taxon>Embryophyta</taxon>
        <taxon>Bryophyta</taxon>
        <taxon>Sphagnophytina</taxon>
        <taxon>Sphagnopsida</taxon>
        <taxon>Sphagnales</taxon>
        <taxon>Sphagnaceae</taxon>
        <taxon>Sphagnum</taxon>
    </lineage>
</organism>
<evidence type="ECO:0000313" key="7">
    <source>
        <dbReference type="Proteomes" id="UP001497522"/>
    </source>
</evidence>
<dbReference type="PANTHER" id="PTHR46159:SF6">
    <property type="entry name" value="OS12G0605300 PROTEIN"/>
    <property type="match status" value="1"/>
</dbReference>
<evidence type="ECO:0000256" key="4">
    <source>
        <dbReference type="SAM" id="MobiDB-lite"/>
    </source>
</evidence>
<sequence length="931" mass="101140">MVTRGGGRRGGGEKSKEVDGAKDIGSPDRRDPIAASNHQESPLFKYLCNLSPIKPLKAVHVAHTYNELTFPPEPRIFASPRSTQRASSSSLKRVVVSEREIKSQFANIRQVVKASPQDAAVPKFEKVAEFNEDHSARLWMYEEQAEASLRAKFLQDFPPEMVDSVSVVINDQVSESCDGGLKRSSALDSGYHDHHLSVRHGGEAELDQHTTAMAYLLAGDQDFEPQDREDDWSEDSLEGSRVSACRTSEYPKALKDDFCEDVNVDMNTQLANEGSVLQDQSMVLSHTHRGFRRRCLDFDTSVARGKNLDIGRRSLRRRQSIADVSPSVTSCSGAPVCRTQDLSKCEGGNHTFNESSNQGCNPLVMPSGIGLHLNSLTSSISFKRDFHSTRVGNSEGTLASILGVEPLKSASLKGDQSDVCAQVGMGNEGPPVIASQSFGSGVASSSQRSQTGKQRKSTVASGDKSGEGCKRCNCKKSKCLKLYCECFAAGIYCVGSCACRECLNKPEFEETVLNTRQQIESRNPLAFAPKIVQAAETSPTPGEDSMDTPASARHKRGCNCKKSLCLKKYCECYQAGVGCSEGCRCEGCKNMYGRKEGSREEEEKDGNQVFTMQEEPQADDPIELLNRMSGKSEQFRSSGNKNISPITPSFENDGMGLRSASRKRAPHDEHCSSPLLHQAGSRPSKFPTWFSNTLDGFQLAAYSQGAMELSMSGGGESPMTTMNLSRIGHLSPQWEGLADICTLTPLPMAPPRPTPTSVTTLDRSGFSPCFSSQLIDPSCNGGSSATRHNHSLGKLLRRSPPRFRQPAARSPLNFKTQQDRCNQNQSLASTHLSQEHSQGGKHNALSINSSGEDDDIHDSLRCPEVASPLQTTITKSGSPNQKRVNPPRQGGSLEQGPSKAGGGMVMSSSPGLRSSCKFTLQKCNTTSYISP</sequence>
<dbReference type="InterPro" id="IPR044522">
    <property type="entry name" value="TSO1-like"/>
</dbReference>
<feature type="compositionally biased region" description="Polar residues" evidence="4">
    <location>
        <begin position="813"/>
        <end position="837"/>
    </location>
</feature>
<dbReference type="PANTHER" id="PTHR46159">
    <property type="entry name" value="PROTEIN TESMIN/TSO1-LIKE CXC 2"/>
    <property type="match status" value="1"/>
</dbReference>
<dbReference type="InterPro" id="IPR005172">
    <property type="entry name" value="CRC"/>
</dbReference>
<feature type="compositionally biased region" description="Basic and acidic residues" evidence="4">
    <location>
        <begin position="10"/>
        <end position="32"/>
    </location>
</feature>
<reference evidence="6" key="1">
    <citation type="submission" date="2024-03" db="EMBL/GenBank/DDBJ databases">
        <authorList>
            <consortium name="ELIXIR-Norway"/>
            <consortium name="Elixir Norway"/>
        </authorList>
    </citation>
    <scope>NUCLEOTIDE SEQUENCE</scope>
</reference>
<evidence type="ECO:0000256" key="3">
    <source>
        <dbReference type="ARBA" id="ARBA00023242"/>
    </source>
</evidence>
<feature type="compositionally biased region" description="Polar residues" evidence="4">
    <location>
        <begin position="633"/>
        <end position="650"/>
    </location>
</feature>
<name>A0ABP1BV38_9BRYO</name>
<feature type="region of interest" description="Disordered" evidence="4">
    <location>
        <begin position="633"/>
        <end position="658"/>
    </location>
</feature>
<feature type="compositionally biased region" description="Basic residues" evidence="4">
    <location>
        <begin position="787"/>
        <end position="801"/>
    </location>
</feature>
<comment type="subcellular location">
    <subcellularLocation>
        <location evidence="1">Nucleus</location>
    </subcellularLocation>
</comment>
<evidence type="ECO:0000313" key="6">
    <source>
        <dbReference type="EMBL" id="CAK9880215.1"/>
    </source>
</evidence>
<feature type="compositionally biased region" description="Low complexity" evidence="4">
    <location>
        <begin position="434"/>
        <end position="450"/>
    </location>
</feature>
<keyword evidence="7" id="KW-1185">Reference proteome</keyword>